<comment type="caution">
    <text evidence="2">The sequence shown here is derived from an EMBL/GenBank/DDBJ whole genome shotgun (WGS) entry which is preliminary data.</text>
</comment>
<evidence type="ECO:0000259" key="1">
    <source>
        <dbReference type="PROSITE" id="PS50181"/>
    </source>
</evidence>
<proteinExistence type="predicted"/>
<sequence length="215" mass="24462">MELLVIPNELLICIRSKLDVPSLLRCAMVCRHIYDTFKTSLDLTCTTKAYIKGVIYAGPLPAALYPERLPYLHRQRCEWMSSKWTKISSVYLMHSGHTYDIAGRVCAQCNGNVLDVVTLPSSSISRKSERTTFNPADDDTNEEVCPEYLGIDPSQDLIVLIEDVDTWASVSLFPQHNFNQEYPDKNILMLQFQSDDGALRAIIWDWTTAELVLVR</sequence>
<evidence type="ECO:0000313" key="3">
    <source>
        <dbReference type="Proteomes" id="UP000807469"/>
    </source>
</evidence>
<accession>A0A9P5YNA1</accession>
<dbReference type="SUPFAM" id="SSF81383">
    <property type="entry name" value="F-box domain"/>
    <property type="match status" value="1"/>
</dbReference>
<organism evidence="2 3">
    <name type="scientific">Pholiota conissans</name>
    <dbReference type="NCBI Taxonomy" id="109636"/>
    <lineage>
        <taxon>Eukaryota</taxon>
        <taxon>Fungi</taxon>
        <taxon>Dikarya</taxon>
        <taxon>Basidiomycota</taxon>
        <taxon>Agaricomycotina</taxon>
        <taxon>Agaricomycetes</taxon>
        <taxon>Agaricomycetidae</taxon>
        <taxon>Agaricales</taxon>
        <taxon>Agaricineae</taxon>
        <taxon>Strophariaceae</taxon>
        <taxon>Pholiota</taxon>
    </lineage>
</organism>
<dbReference type="InterPro" id="IPR001810">
    <property type="entry name" value="F-box_dom"/>
</dbReference>
<dbReference type="CDD" id="cd09917">
    <property type="entry name" value="F-box_SF"/>
    <property type="match status" value="1"/>
</dbReference>
<dbReference type="OrthoDB" id="2745718at2759"/>
<dbReference type="PROSITE" id="PS50181">
    <property type="entry name" value="FBOX"/>
    <property type="match status" value="1"/>
</dbReference>
<name>A0A9P5YNA1_9AGAR</name>
<reference evidence="2" key="1">
    <citation type="submission" date="2020-11" db="EMBL/GenBank/DDBJ databases">
        <authorList>
            <consortium name="DOE Joint Genome Institute"/>
            <person name="Ahrendt S."/>
            <person name="Riley R."/>
            <person name="Andreopoulos W."/>
            <person name="Labutti K."/>
            <person name="Pangilinan J."/>
            <person name="Ruiz-Duenas F.J."/>
            <person name="Barrasa J.M."/>
            <person name="Sanchez-Garcia M."/>
            <person name="Camarero S."/>
            <person name="Miyauchi S."/>
            <person name="Serrano A."/>
            <person name="Linde D."/>
            <person name="Babiker R."/>
            <person name="Drula E."/>
            <person name="Ayuso-Fernandez I."/>
            <person name="Pacheco R."/>
            <person name="Padilla G."/>
            <person name="Ferreira P."/>
            <person name="Barriuso J."/>
            <person name="Kellner H."/>
            <person name="Castanera R."/>
            <person name="Alfaro M."/>
            <person name="Ramirez L."/>
            <person name="Pisabarro A.G."/>
            <person name="Kuo A."/>
            <person name="Tritt A."/>
            <person name="Lipzen A."/>
            <person name="He G."/>
            <person name="Yan M."/>
            <person name="Ng V."/>
            <person name="Cullen D."/>
            <person name="Martin F."/>
            <person name="Rosso M.-N."/>
            <person name="Henrissat B."/>
            <person name="Hibbett D."/>
            <person name="Martinez A.T."/>
            <person name="Grigoriev I.V."/>
        </authorList>
    </citation>
    <scope>NUCLEOTIDE SEQUENCE</scope>
    <source>
        <strain evidence="2">CIRM-BRFM 674</strain>
    </source>
</reference>
<gene>
    <name evidence="2" type="ORF">BDN70DRAFT_938755</name>
</gene>
<dbReference type="Gene3D" id="1.20.1280.50">
    <property type="match status" value="1"/>
</dbReference>
<dbReference type="Pfam" id="PF12937">
    <property type="entry name" value="F-box-like"/>
    <property type="match status" value="1"/>
</dbReference>
<keyword evidence="3" id="KW-1185">Reference proteome</keyword>
<protein>
    <recommendedName>
        <fullName evidence="1">F-box domain-containing protein</fullName>
    </recommendedName>
</protein>
<dbReference type="AlphaFoldDB" id="A0A9P5YNA1"/>
<dbReference type="EMBL" id="MU155637">
    <property type="protein sequence ID" value="KAF9471704.1"/>
    <property type="molecule type" value="Genomic_DNA"/>
</dbReference>
<evidence type="ECO:0000313" key="2">
    <source>
        <dbReference type="EMBL" id="KAF9471704.1"/>
    </source>
</evidence>
<dbReference type="InterPro" id="IPR036047">
    <property type="entry name" value="F-box-like_dom_sf"/>
</dbReference>
<dbReference type="Proteomes" id="UP000807469">
    <property type="component" value="Unassembled WGS sequence"/>
</dbReference>
<feature type="domain" description="F-box" evidence="1">
    <location>
        <begin position="1"/>
        <end position="53"/>
    </location>
</feature>